<keyword evidence="2 7" id="KW-0132">Cell division</keyword>
<dbReference type="PANTHER" id="PTHR37485">
    <property type="entry name" value="CELL DIVISION PROTEIN FTSB"/>
    <property type="match status" value="1"/>
</dbReference>
<reference evidence="8 9" key="1">
    <citation type="submission" date="2018-07" db="EMBL/GenBank/DDBJ databases">
        <title>Corallincola holothuriorum sp. nov., a new facultative anaerobe isolated from sea cucumber Apostichopus japonicus.</title>
        <authorList>
            <person name="Xia H."/>
        </authorList>
    </citation>
    <scope>NUCLEOTIDE SEQUENCE [LARGE SCALE GENOMIC DNA]</scope>
    <source>
        <strain evidence="8 9">C4</strain>
    </source>
</reference>
<dbReference type="EMBL" id="QPID01000002">
    <property type="protein sequence ID" value="RCU51870.1"/>
    <property type="molecule type" value="Genomic_DNA"/>
</dbReference>
<dbReference type="GO" id="GO:0030428">
    <property type="term" value="C:cell septum"/>
    <property type="evidence" value="ECO:0007669"/>
    <property type="project" value="TreeGrafter"/>
</dbReference>
<dbReference type="PANTHER" id="PTHR37485:SF1">
    <property type="entry name" value="CELL DIVISION PROTEIN FTSB"/>
    <property type="match status" value="1"/>
</dbReference>
<gene>
    <name evidence="7" type="primary">ftsB</name>
    <name evidence="8" type="ORF">DU002_05210</name>
</gene>
<accession>A0A368NP35</accession>
<dbReference type="InterPro" id="IPR023081">
    <property type="entry name" value="Cell_div_FtsB"/>
</dbReference>
<evidence type="ECO:0000256" key="2">
    <source>
        <dbReference type="ARBA" id="ARBA00022618"/>
    </source>
</evidence>
<feature type="topological domain" description="Periplasmic" evidence="7">
    <location>
        <begin position="22"/>
        <end position="97"/>
    </location>
</feature>
<keyword evidence="3 7" id="KW-0812">Transmembrane</keyword>
<dbReference type="GO" id="GO:0032153">
    <property type="term" value="C:cell division site"/>
    <property type="evidence" value="ECO:0007669"/>
    <property type="project" value="UniProtKB-UniRule"/>
</dbReference>
<evidence type="ECO:0000313" key="9">
    <source>
        <dbReference type="Proteomes" id="UP000252558"/>
    </source>
</evidence>
<keyword evidence="1 7" id="KW-1003">Cell membrane</keyword>
<keyword evidence="6 7" id="KW-0131">Cell cycle</keyword>
<dbReference type="NCBIfam" id="NF002058">
    <property type="entry name" value="PRK00888.1"/>
    <property type="match status" value="1"/>
</dbReference>
<feature type="coiled-coil region" evidence="7">
    <location>
        <begin position="43"/>
        <end position="70"/>
    </location>
</feature>
<comment type="caution">
    <text evidence="8">The sequence shown here is derived from an EMBL/GenBank/DDBJ whole genome shotgun (WGS) entry which is preliminary data.</text>
</comment>
<protein>
    <recommendedName>
        <fullName evidence="7">Cell division protein FtsB</fullName>
    </recommendedName>
</protein>
<dbReference type="HAMAP" id="MF_00599">
    <property type="entry name" value="FtsB"/>
    <property type="match status" value="1"/>
</dbReference>
<keyword evidence="9" id="KW-1185">Reference proteome</keyword>
<organism evidence="8 9">
    <name type="scientific">Corallincola holothuriorum</name>
    <dbReference type="NCBI Taxonomy" id="2282215"/>
    <lineage>
        <taxon>Bacteria</taxon>
        <taxon>Pseudomonadati</taxon>
        <taxon>Pseudomonadota</taxon>
        <taxon>Gammaproteobacteria</taxon>
        <taxon>Alteromonadales</taxon>
        <taxon>Psychromonadaceae</taxon>
        <taxon>Corallincola</taxon>
    </lineage>
</organism>
<evidence type="ECO:0000313" key="8">
    <source>
        <dbReference type="EMBL" id="RCU51870.1"/>
    </source>
</evidence>
<dbReference type="InterPro" id="IPR007060">
    <property type="entry name" value="FtsL/DivIC"/>
</dbReference>
<evidence type="ECO:0000256" key="1">
    <source>
        <dbReference type="ARBA" id="ARBA00022475"/>
    </source>
</evidence>
<dbReference type="AlphaFoldDB" id="A0A368NP35"/>
<dbReference type="Proteomes" id="UP000252558">
    <property type="component" value="Unassembled WGS sequence"/>
</dbReference>
<dbReference type="Pfam" id="PF04977">
    <property type="entry name" value="DivIC"/>
    <property type="match status" value="1"/>
</dbReference>
<keyword evidence="4 7" id="KW-1133">Transmembrane helix</keyword>
<evidence type="ECO:0000256" key="6">
    <source>
        <dbReference type="ARBA" id="ARBA00023306"/>
    </source>
</evidence>
<evidence type="ECO:0000256" key="3">
    <source>
        <dbReference type="ARBA" id="ARBA00022692"/>
    </source>
</evidence>
<name>A0A368NP35_9GAMM</name>
<evidence type="ECO:0000256" key="7">
    <source>
        <dbReference type="HAMAP-Rule" id="MF_00599"/>
    </source>
</evidence>
<feature type="topological domain" description="Cytoplasmic" evidence="7">
    <location>
        <begin position="1"/>
        <end position="3"/>
    </location>
</feature>
<comment type="subunit">
    <text evidence="7">Part of a complex composed of FtsB, FtsL and FtsQ.</text>
</comment>
<evidence type="ECO:0000256" key="5">
    <source>
        <dbReference type="ARBA" id="ARBA00023136"/>
    </source>
</evidence>
<keyword evidence="5 7" id="KW-0472">Membrane</keyword>
<comment type="similarity">
    <text evidence="7">Belongs to the FtsB family.</text>
</comment>
<comment type="subcellular location">
    <subcellularLocation>
        <location evidence="7">Cell inner membrane</location>
        <topology evidence="7">Single-pass type II membrane protein</topology>
    </subcellularLocation>
    <text evidence="7">Localizes to the division septum.</text>
</comment>
<dbReference type="GO" id="GO:0005886">
    <property type="term" value="C:plasma membrane"/>
    <property type="evidence" value="ECO:0007669"/>
    <property type="project" value="UniProtKB-SubCell"/>
</dbReference>
<dbReference type="GO" id="GO:0043093">
    <property type="term" value="P:FtsZ-dependent cytokinesis"/>
    <property type="evidence" value="ECO:0007669"/>
    <property type="project" value="UniProtKB-UniRule"/>
</dbReference>
<evidence type="ECO:0000256" key="4">
    <source>
        <dbReference type="ARBA" id="ARBA00022989"/>
    </source>
</evidence>
<dbReference type="RefSeq" id="WP_114337299.1">
    <property type="nucleotide sequence ID" value="NZ_QPID01000002.1"/>
</dbReference>
<dbReference type="OrthoDB" id="7061211at2"/>
<proteinExistence type="inferred from homology"/>
<keyword evidence="7" id="KW-0997">Cell inner membrane</keyword>
<sequence>MRLLWIILLIIFALLQQRLWFGKNSIRDAVSVHDRVAVQAEANNRLQQRNELMYAEINDLRNGNEAIEERARNELGMIKQGETFYRIIESPKQVNNE</sequence>
<comment type="function">
    <text evidence="7">Essential cell division protein. May link together the upstream cell division proteins, which are predominantly cytoplasmic, with the downstream cell division proteins, which are predominantly periplasmic.</text>
</comment>
<keyword evidence="7" id="KW-0175">Coiled coil</keyword>